<sequence>METLATNQYTDTSSEKTCFSYDMSQCCVDSKFTYSTDDVLNELLSETNSSEYYVVPEFMCLTDDVLNELLPETNSFENYVIPEFMCLTDGVLNELLPETNSSEYYVIPEFMGLNDDVLNELLPETNSFGNSQPNFMPFPDKPNKIGKSPSVGPIEGNRYAFSDNIVEQGNSFSSSYIANQPTESCERKRLRSSKNIKCNSTENLNIMLPKQSDMQPTGFEHSHSKNPTGEKNYAEIFQTKVINEMENNSGNMCQNYKSFLSLIPELYLEIDNEFGITINNNVVYDSMNKTLSRENYTEVILKEIKSYESVVIDADMIPGILLFANTLLNFEKMYLADLEPYQILQFEDSMTVIIEKIKNHRNLGMFYELLKFVYYYQKNIFYHIAKNYILYVYFILAVISKQLKNFNDDFSILFKKCFKIEKGHCYNNTINKYLKKLYVQKVFSKLLLGMENGIIMAKFYNVYLSLEICWKSNHNTHFFNQILVFRFYLRVLISLVLICGSKLEIESLTNFINLSFEIFVNRGKLKDKFIQELKILIKDKNIINFLIKENLLIISKLTNKQAQSDCINNWHNMLQENIKKGIDLSFQNIFKSEVCLSCYLSMNYRNNNFEMDKNSNNWQYCFNRIFKK</sequence>
<protein>
    <submittedName>
        <fullName evidence="1">Uncharacterized protein</fullName>
    </submittedName>
</protein>
<dbReference type="VEuPathDB" id="MicrosporidiaDB:CWI37_0521p0030"/>
<evidence type="ECO:0000313" key="2">
    <source>
        <dbReference type="Proteomes" id="UP000292362"/>
    </source>
</evidence>
<gene>
    <name evidence="1" type="ORF">CWI37_0521p0030</name>
</gene>
<accession>A0A4Q9L429</accession>
<reference evidence="1 2" key="1">
    <citation type="submission" date="2017-12" db="EMBL/GenBank/DDBJ databases">
        <authorList>
            <person name="Pombert J.-F."/>
            <person name="Haag K.L."/>
            <person name="Ebert D."/>
        </authorList>
    </citation>
    <scope>NUCLEOTIDE SEQUENCE [LARGE SCALE GENOMIC DNA]</scope>
    <source>
        <strain evidence="1">FI-OER-3-3</strain>
    </source>
</reference>
<dbReference type="AlphaFoldDB" id="A0A4Q9L429"/>
<dbReference type="EMBL" id="PITJ01000521">
    <property type="protein sequence ID" value="TBU02257.1"/>
    <property type="molecule type" value="Genomic_DNA"/>
</dbReference>
<comment type="caution">
    <text evidence="1">The sequence shown here is derived from an EMBL/GenBank/DDBJ whole genome shotgun (WGS) entry which is preliminary data.</text>
</comment>
<evidence type="ECO:0000313" key="1">
    <source>
        <dbReference type="EMBL" id="TBU02257.1"/>
    </source>
</evidence>
<dbReference type="Proteomes" id="UP000292362">
    <property type="component" value="Unassembled WGS sequence"/>
</dbReference>
<proteinExistence type="predicted"/>
<organism evidence="1 2">
    <name type="scientific">Hamiltosporidium tvaerminnensis</name>
    <dbReference type="NCBI Taxonomy" id="1176355"/>
    <lineage>
        <taxon>Eukaryota</taxon>
        <taxon>Fungi</taxon>
        <taxon>Fungi incertae sedis</taxon>
        <taxon>Microsporidia</taxon>
        <taxon>Dubosqiidae</taxon>
        <taxon>Hamiltosporidium</taxon>
    </lineage>
</organism>
<name>A0A4Q9L429_9MICR</name>